<dbReference type="GO" id="GO:0009534">
    <property type="term" value="C:chloroplast thylakoid"/>
    <property type="evidence" value="ECO:0007669"/>
    <property type="project" value="TreeGrafter"/>
</dbReference>
<dbReference type="OrthoDB" id="4812at2759"/>
<dbReference type="eggNOG" id="ENOG502QUQV">
    <property type="taxonomic scope" value="Eukaryota"/>
</dbReference>
<keyword evidence="4" id="KW-1185">Reference proteome</keyword>
<evidence type="ECO:0000256" key="1">
    <source>
        <dbReference type="ARBA" id="ARBA00023054"/>
    </source>
</evidence>
<proteinExistence type="predicted"/>
<dbReference type="GeneID" id="19013813"/>
<accession>K8F314</accession>
<dbReference type="GO" id="GO:0045038">
    <property type="term" value="P:protein import into chloroplast thylakoid membrane"/>
    <property type="evidence" value="ECO:0007669"/>
    <property type="project" value="TreeGrafter"/>
</dbReference>
<sequence length="222" mass="24832">MANPATVADTKAKFTKGYPYPLPSIWATVLQELLVGMHFTVTSSKYQHEEMRSLGFVSVFDQLFEGYPTEDPNAKEKIFSTFMEALGEDSKKWRADAEKLSAFATEQTSIDGIIANPMFASMKSKVESKSLVYDKFIAIGFFRALEMSKQTSPENLKKISEASGVTLEKINGDLGLYKSVLSRMNAAKELQAEVLERERRKTAERMEKKAAKDAKEVAETSD</sequence>
<dbReference type="KEGG" id="bpg:Bathy09g03060"/>
<reference evidence="3 4" key="1">
    <citation type="submission" date="2011-10" db="EMBL/GenBank/DDBJ databases">
        <authorList>
            <person name="Genoscope - CEA"/>
        </authorList>
    </citation>
    <scope>NUCLEOTIDE SEQUENCE [LARGE SCALE GENOMIC DNA]</scope>
    <source>
        <strain evidence="3 4">RCC 1105</strain>
    </source>
</reference>
<dbReference type="PANTHER" id="PTHR34793:SF1">
    <property type="entry name" value="PROTEIN THYLAKOID FORMATION 1, CHLOROPLASTIC"/>
    <property type="match status" value="1"/>
</dbReference>
<keyword evidence="1" id="KW-0175">Coiled coil</keyword>
<dbReference type="STRING" id="41875.K8F314"/>
<dbReference type="AlphaFoldDB" id="K8F314"/>
<evidence type="ECO:0000256" key="2">
    <source>
        <dbReference type="SAM" id="MobiDB-lite"/>
    </source>
</evidence>
<feature type="region of interest" description="Disordered" evidence="2">
    <location>
        <begin position="197"/>
        <end position="222"/>
    </location>
</feature>
<dbReference type="Proteomes" id="UP000198341">
    <property type="component" value="Chromosome 9"/>
</dbReference>
<dbReference type="GO" id="GO:0010027">
    <property type="term" value="P:thylakoid membrane organization"/>
    <property type="evidence" value="ECO:0007669"/>
    <property type="project" value="TreeGrafter"/>
</dbReference>
<dbReference type="Pfam" id="PF11264">
    <property type="entry name" value="ThylakoidFormat"/>
    <property type="match status" value="1"/>
</dbReference>
<protein>
    <submittedName>
        <fullName evidence="3">Thf1-like protein</fullName>
    </submittedName>
</protein>
<dbReference type="EMBL" id="FO082270">
    <property type="protein sequence ID" value="CCO66713.1"/>
    <property type="molecule type" value="Genomic_DNA"/>
</dbReference>
<dbReference type="InterPro" id="IPR017499">
    <property type="entry name" value="Thf1"/>
</dbReference>
<organism evidence="3 4">
    <name type="scientific">Bathycoccus prasinos</name>
    <dbReference type="NCBI Taxonomy" id="41875"/>
    <lineage>
        <taxon>Eukaryota</taxon>
        <taxon>Viridiplantae</taxon>
        <taxon>Chlorophyta</taxon>
        <taxon>Mamiellophyceae</taxon>
        <taxon>Mamiellales</taxon>
        <taxon>Bathycoccaceae</taxon>
        <taxon>Bathycoccus</taxon>
    </lineage>
</organism>
<name>K8F314_9CHLO</name>
<evidence type="ECO:0000313" key="3">
    <source>
        <dbReference type="EMBL" id="CCO66713.1"/>
    </source>
</evidence>
<dbReference type="GO" id="GO:0010207">
    <property type="term" value="P:photosystem II assembly"/>
    <property type="evidence" value="ECO:0007669"/>
    <property type="project" value="InterPro"/>
</dbReference>
<evidence type="ECO:0000313" key="4">
    <source>
        <dbReference type="Proteomes" id="UP000198341"/>
    </source>
</evidence>
<dbReference type="PANTHER" id="PTHR34793">
    <property type="entry name" value="PROTEIN THYLAKOID FORMATION 1, CHLOROPLASTIC"/>
    <property type="match status" value="1"/>
</dbReference>
<gene>
    <name evidence="3" type="ORF">Bathy09g03060</name>
</gene>
<dbReference type="RefSeq" id="XP_007511153.1">
    <property type="nucleotide sequence ID" value="XM_007511091.1"/>
</dbReference>
<dbReference type="GO" id="GO:0045037">
    <property type="term" value="P:protein import into chloroplast stroma"/>
    <property type="evidence" value="ECO:0007669"/>
    <property type="project" value="TreeGrafter"/>
</dbReference>